<protein>
    <submittedName>
        <fullName evidence="2">Alkaline phosphatase family protein</fullName>
    </submittedName>
</protein>
<accession>A0A975AQH3</accession>
<dbReference type="PANTHER" id="PTHR10151">
    <property type="entry name" value="ECTONUCLEOTIDE PYROPHOSPHATASE/PHOSPHODIESTERASE"/>
    <property type="match status" value="1"/>
</dbReference>
<dbReference type="InterPro" id="IPR017850">
    <property type="entry name" value="Alkaline_phosphatase_core_sf"/>
</dbReference>
<dbReference type="Gene3D" id="3.30.1360.180">
    <property type="match status" value="1"/>
</dbReference>
<sequence>MNAFRFLSCLAAVLLAACATPSAIPSRTAPDEPPSLLLVSIDGFRADYLGRDRTPQLARLAREGVHARWMVPSYPSLTFPNHYSIVTGLRPDRHGIVHNLMSDPALGRFGTSRPQAVSDARWWGGEPIWVTAAKAGLPTATLFWPGSEAAIGGVRPSRWTPYDADLPPEARVDTVLRWLSEPAATRPRLATLYFGEVDSAGHHFGPESAQVDNALSRTDQQIGRMLRELNRRGLRDRVNLVIVSDHGMAQVRRERVLAIESLVDPADALVIHYGEVLGFLPIPGREASVQARLLGRHRGYECWKKDELPARWHYGSHPRIPPIVCQMEVGWMAIPRERIDEYPPGATRGAHGFDPQSPQMRAIFIADGPAFADGVELPPIDNVDVYPLLARLLGVPPADNDGDIAHVEPALREP</sequence>
<dbReference type="Pfam" id="PF01663">
    <property type="entry name" value="Phosphodiest"/>
    <property type="match status" value="1"/>
</dbReference>
<evidence type="ECO:0000256" key="1">
    <source>
        <dbReference type="SAM" id="SignalP"/>
    </source>
</evidence>
<feature type="chain" id="PRO_5038145084" evidence="1">
    <location>
        <begin position="26"/>
        <end position="414"/>
    </location>
</feature>
<dbReference type="KEGG" id="lsf:I8J32_008970"/>
<dbReference type="PANTHER" id="PTHR10151:SF120">
    <property type="entry name" value="BIS(5'-ADENOSYL)-TRIPHOSPHATASE"/>
    <property type="match status" value="1"/>
</dbReference>
<dbReference type="PROSITE" id="PS51257">
    <property type="entry name" value="PROKAR_LIPOPROTEIN"/>
    <property type="match status" value="1"/>
</dbReference>
<reference evidence="2 3" key="1">
    <citation type="submission" date="2021-03" db="EMBL/GenBank/DDBJ databases">
        <title>Lysobacter sp. nov. isolated from soil of gangwondo yeongwol, south Korea.</title>
        <authorList>
            <person name="Kim K.R."/>
            <person name="Kim K.H."/>
            <person name="Jeon C.O."/>
        </authorList>
    </citation>
    <scope>NUCLEOTIDE SEQUENCE [LARGE SCALE GENOMIC DNA]</scope>
    <source>
        <strain evidence="2 3">R19</strain>
    </source>
</reference>
<name>A0A975AQH3_9GAMM</name>
<dbReference type="InterPro" id="IPR002591">
    <property type="entry name" value="Phosphodiest/P_Trfase"/>
</dbReference>
<dbReference type="EMBL" id="CP071518">
    <property type="protein sequence ID" value="QSX76954.1"/>
    <property type="molecule type" value="Genomic_DNA"/>
</dbReference>
<proteinExistence type="predicted"/>
<dbReference type="Proteomes" id="UP000639274">
    <property type="component" value="Chromosome"/>
</dbReference>
<evidence type="ECO:0000313" key="3">
    <source>
        <dbReference type="Proteomes" id="UP000639274"/>
    </source>
</evidence>
<keyword evidence="3" id="KW-1185">Reference proteome</keyword>
<feature type="signal peptide" evidence="1">
    <location>
        <begin position="1"/>
        <end position="25"/>
    </location>
</feature>
<keyword evidence="1" id="KW-0732">Signal</keyword>
<gene>
    <name evidence="2" type="ORF">I8J32_008970</name>
</gene>
<dbReference type="AlphaFoldDB" id="A0A975AQH3"/>
<dbReference type="CDD" id="cd16018">
    <property type="entry name" value="Enpp"/>
    <property type="match status" value="1"/>
</dbReference>
<dbReference type="GO" id="GO:0016787">
    <property type="term" value="F:hydrolase activity"/>
    <property type="evidence" value="ECO:0007669"/>
    <property type="project" value="UniProtKB-ARBA"/>
</dbReference>
<organism evidence="2 3">
    <name type="scientific">Agrilutibacter solisilvae</name>
    <dbReference type="NCBI Taxonomy" id="2763317"/>
    <lineage>
        <taxon>Bacteria</taxon>
        <taxon>Pseudomonadati</taxon>
        <taxon>Pseudomonadota</taxon>
        <taxon>Gammaproteobacteria</taxon>
        <taxon>Lysobacterales</taxon>
        <taxon>Lysobacteraceae</taxon>
        <taxon>Agrilutibacter</taxon>
    </lineage>
</organism>
<dbReference type="Gene3D" id="3.40.720.10">
    <property type="entry name" value="Alkaline Phosphatase, subunit A"/>
    <property type="match status" value="1"/>
</dbReference>
<dbReference type="SUPFAM" id="SSF53649">
    <property type="entry name" value="Alkaline phosphatase-like"/>
    <property type="match status" value="1"/>
</dbReference>
<evidence type="ECO:0000313" key="2">
    <source>
        <dbReference type="EMBL" id="QSX76954.1"/>
    </source>
</evidence>
<dbReference type="RefSeq" id="WP_200611038.1">
    <property type="nucleotide sequence ID" value="NZ_CP071518.1"/>
</dbReference>